<dbReference type="Gene3D" id="1.10.260.40">
    <property type="entry name" value="lambda repressor-like DNA-binding domains"/>
    <property type="match status" value="1"/>
</dbReference>
<feature type="domain" description="HTH cro/C1-type" evidence="1">
    <location>
        <begin position="17"/>
        <end position="71"/>
    </location>
</feature>
<dbReference type="Pfam" id="PF01381">
    <property type="entry name" value="HTH_3"/>
    <property type="match status" value="1"/>
</dbReference>
<dbReference type="SMART" id="SM00530">
    <property type="entry name" value="HTH_XRE"/>
    <property type="match status" value="1"/>
</dbReference>
<dbReference type="CDD" id="cd00093">
    <property type="entry name" value="HTH_XRE"/>
    <property type="match status" value="1"/>
</dbReference>
<gene>
    <name evidence="2" type="ORF">EV209_2511</name>
</gene>
<dbReference type="EMBL" id="SGXF01000005">
    <property type="protein sequence ID" value="RZS94143.1"/>
    <property type="molecule type" value="Genomic_DNA"/>
</dbReference>
<dbReference type="PROSITE" id="PS50943">
    <property type="entry name" value="HTH_CROC1"/>
    <property type="match status" value="1"/>
</dbReference>
<dbReference type="InterPro" id="IPR001387">
    <property type="entry name" value="Cro/C1-type_HTH"/>
</dbReference>
<comment type="caution">
    <text evidence="2">The sequence shown here is derived from an EMBL/GenBank/DDBJ whole genome shotgun (WGS) entry which is preliminary data.</text>
</comment>
<name>A0A4Q7P2L5_9FIRM</name>
<dbReference type="OrthoDB" id="9808239at2"/>
<dbReference type="RefSeq" id="WP_130435775.1">
    <property type="nucleotide sequence ID" value="NZ_SGXF01000005.1"/>
</dbReference>
<evidence type="ECO:0000313" key="2">
    <source>
        <dbReference type="EMBL" id="RZS94143.1"/>
    </source>
</evidence>
<organism evidence="2 3">
    <name type="scientific">Cuneatibacter caecimuris</name>
    <dbReference type="NCBI Taxonomy" id="1796618"/>
    <lineage>
        <taxon>Bacteria</taxon>
        <taxon>Bacillati</taxon>
        <taxon>Bacillota</taxon>
        <taxon>Clostridia</taxon>
        <taxon>Lachnospirales</taxon>
        <taxon>Lachnospiraceae</taxon>
        <taxon>Cuneatibacter</taxon>
    </lineage>
</organism>
<dbReference type="Proteomes" id="UP000292927">
    <property type="component" value="Unassembled WGS sequence"/>
</dbReference>
<proteinExistence type="predicted"/>
<keyword evidence="3" id="KW-1185">Reference proteome</keyword>
<dbReference type="AlphaFoldDB" id="A0A4Q7P2L5"/>
<evidence type="ECO:0000313" key="3">
    <source>
        <dbReference type="Proteomes" id="UP000292927"/>
    </source>
</evidence>
<sequence length="89" mass="10266">MERKDMRINGKKTGEKISMYMKEIGLTVPEFARMLDVTENAVRNYINGHNLPTAERLYAICKILHKDIKDIVVEIKEDEKKQGASDDKV</sequence>
<reference evidence="2 3" key="1">
    <citation type="submission" date="2019-02" db="EMBL/GenBank/DDBJ databases">
        <title>Genomic Encyclopedia of Type Strains, Phase IV (KMG-IV): sequencing the most valuable type-strain genomes for metagenomic binning, comparative biology and taxonomic classification.</title>
        <authorList>
            <person name="Goeker M."/>
        </authorList>
    </citation>
    <scope>NUCLEOTIDE SEQUENCE [LARGE SCALE GENOMIC DNA]</scope>
    <source>
        <strain evidence="2 3">DSM 29486</strain>
    </source>
</reference>
<accession>A0A4Q7P2L5</accession>
<protein>
    <submittedName>
        <fullName evidence="2">Helix-turn-helix protein</fullName>
    </submittedName>
</protein>
<dbReference type="GO" id="GO:0003677">
    <property type="term" value="F:DNA binding"/>
    <property type="evidence" value="ECO:0007669"/>
    <property type="project" value="InterPro"/>
</dbReference>
<evidence type="ECO:0000259" key="1">
    <source>
        <dbReference type="PROSITE" id="PS50943"/>
    </source>
</evidence>
<dbReference type="SUPFAM" id="SSF47413">
    <property type="entry name" value="lambda repressor-like DNA-binding domains"/>
    <property type="match status" value="1"/>
</dbReference>
<dbReference type="InterPro" id="IPR010982">
    <property type="entry name" value="Lambda_DNA-bd_dom_sf"/>
</dbReference>